<sequence>MEKYASDNSINYVKEYMQNEENEIVELAVKLINKRTENPPGNEILAVEVVEDFFKSLQIPYTIFEKVKHRANIIGYIGRKEITSSIPTLLVACHLDVVPAGDDWKKDPFEAWVENGRIYGRGASDNKGQMAAMMAVARFLKEDESKLKGQFLLIGVADEERGSTLGLEYLLNECGISADFAIIPDVAHNMQIIDVTEKGTLFLEIASHGKQAHGSRPEMGINAIWNMIILLDRIKQLKFRQTSHPLHSPPTLNLGSIHSGTAPNIVPALCKVQLDIRYLPGDSSDTIVNDIKNIMKEVEALCPARFDVKIISDQPPTAVPTDNLLVELISKHAQSILGTRPQPKGLSGATVTKQLIQKGIIAVGFGPGDVAEAHATNESIDIKELVDFAKIMALISLDILAQ</sequence>
<dbReference type="SUPFAM" id="SSF53187">
    <property type="entry name" value="Zn-dependent exopeptidases"/>
    <property type="match status" value="1"/>
</dbReference>
<comment type="cofactor">
    <cofactor evidence="2">
        <name>Zn(2+)</name>
        <dbReference type="ChEBI" id="CHEBI:29105"/>
    </cofactor>
</comment>
<dbReference type="GO" id="GO:0008652">
    <property type="term" value="P:amino acid biosynthetic process"/>
    <property type="evidence" value="ECO:0007669"/>
    <property type="project" value="UniProtKB-KW"/>
</dbReference>
<comment type="cofactor">
    <cofactor evidence="1">
        <name>Co(2+)</name>
        <dbReference type="ChEBI" id="CHEBI:48828"/>
    </cofactor>
</comment>
<evidence type="ECO:0000259" key="9">
    <source>
        <dbReference type="Pfam" id="PF07687"/>
    </source>
</evidence>
<dbReference type="AlphaFoldDB" id="A0A533QB22"/>
<evidence type="ECO:0000256" key="5">
    <source>
        <dbReference type="ARBA" id="ARBA00022723"/>
    </source>
</evidence>
<gene>
    <name evidence="10" type="ORF">JETT_1856</name>
</gene>
<reference evidence="10 11" key="1">
    <citation type="submission" date="2019-04" db="EMBL/GenBank/DDBJ databases">
        <title>Genome of a novel bacterium Candidatus Jettenia ecosi reconstructed from metagenome of an anammox bioreactor.</title>
        <authorList>
            <person name="Mardanov A.V."/>
            <person name="Beletsky A.V."/>
            <person name="Ravin N.V."/>
            <person name="Botchkova E.A."/>
            <person name="Litti Y.V."/>
            <person name="Nozhevnikova A.N."/>
        </authorList>
    </citation>
    <scope>NUCLEOTIDE SEQUENCE [LARGE SCALE GENOMIC DNA]</scope>
    <source>
        <strain evidence="10">J2</strain>
    </source>
</reference>
<dbReference type="Gene3D" id="3.40.630.10">
    <property type="entry name" value="Zn peptidases"/>
    <property type="match status" value="2"/>
</dbReference>
<dbReference type="InterPro" id="IPR002933">
    <property type="entry name" value="Peptidase_M20"/>
</dbReference>
<dbReference type="EMBL" id="SULG01000033">
    <property type="protein sequence ID" value="TLD41915.1"/>
    <property type="molecule type" value="Genomic_DNA"/>
</dbReference>
<evidence type="ECO:0000256" key="2">
    <source>
        <dbReference type="ARBA" id="ARBA00001947"/>
    </source>
</evidence>
<dbReference type="Pfam" id="PF07687">
    <property type="entry name" value="M20_dimer"/>
    <property type="match status" value="1"/>
</dbReference>
<keyword evidence="7" id="KW-0862">Zinc</keyword>
<feature type="domain" description="Peptidase M20 dimerisation" evidence="9">
    <location>
        <begin position="196"/>
        <end position="298"/>
    </location>
</feature>
<evidence type="ECO:0000256" key="4">
    <source>
        <dbReference type="ARBA" id="ARBA00022605"/>
    </source>
</evidence>
<accession>A0A533QB22</accession>
<protein>
    <submittedName>
        <fullName evidence="10">Acetylornithine deacetylase</fullName>
    </submittedName>
</protein>
<keyword evidence="6" id="KW-0378">Hydrolase</keyword>
<name>A0A533QB22_9BACT</name>
<proteinExistence type="inferred from homology"/>
<dbReference type="Gene3D" id="3.30.70.360">
    <property type="match status" value="1"/>
</dbReference>
<evidence type="ECO:0000256" key="6">
    <source>
        <dbReference type="ARBA" id="ARBA00022801"/>
    </source>
</evidence>
<dbReference type="InterPro" id="IPR036264">
    <property type="entry name" value="Bact_exopeptidase_dim_dom"/>
</dbReference>
<evidence type="ECO:0000256" key="8">
    <source>
        <dbReference type="ARBA" id="ARBA00023285"/>
    </source>
</evidence>
<evidence type="ECO:0000313" key="11">
    <source>
        <dbReference type="Proteomes" id="UP000319783"/>
    </source>
</evidence>
<keyword evidence="4" id="KW-0028">Amino-acid biosynthesis</keyword>
<comment type="similarity">
    <text evidence="3">Belongs to the peptidase M20A family.</text>
</comment>
<dbReference type="Pfam" id="PF01546">
    <property type="entry name" value="Peptidase_M20"/>
    <property type="match status" value="1"/>
</dbReference>
<dbReference type="InterPro" id="IPR011650">
    <property type="entry name" value="Peptidase_M20_dimer"/>
</dbReference>
<keyword evidence="8" id="KW-0170">Cobalt</keyword>
<evidence type="ECO:0000256" key="3">
    <source>
        <dbReference type="ARBA" id="ARBA00006247"/>
    </source>
</evidence>
<evidence type="ECO:0000313" key="10">
    <source>
        <dbReference type="EMBL" id="TLD41915.1"/>
    </source>
</evidence>
<dbReference type="SUPFAM" id="SSF55031">
    <property type="entry name" value="Bacterial exopeptidase dimerisation domain"/>
    <property type="match status" value="1"/>
</dbReference>
<evidence type="ECO:0000256" key="7">
    <source>
        <dbReference type="ARBA" id="ARBA00022833"/>
    </source>
</evidence>
<dbReference type="GO" id="GO:0016787">
    <property type="term" value="F:hydrolase activity"/>
    <property type="evidence" value="ECO:0007669"/>
    <property type="project" value="UniProtKB-KW"/>
</dbReference>
<dbReference type="Proteomes" id="UP000319783">
    <property type="component" value="Unassembled WGS sequence"/>
</dbReference>
<dbReference type="PANTHER" id="PTHR43808">
    <property type="entry name" value="ACETYLORNITHINE DEACETYLASE"/>
    <property type="match status" value="1"/>
</dbReference>
<organism evidence="10 11">
    <name type="scientific">Candidatus Jettenia ecosi</name>
    <dbReference type="NCBI Taxonomy" id="2494326"/>
    <lineage>
        <taxon>Bacteria</taxon>
        <taxon>Pseudomonadati</taxon>
        <taxon>Planctomycetota</taxon>
        <taxon>Candidatus Brocadiia</taxon>
        <taxon>Candidatus Brocadiales</taxon>
        <taxon>Candidatus Brocadiaceae</taxon>
        <taxon>Candidatus Jettenia</taxon>
    </lineage>
</organism>
<keyword evidence="5" id="KW-0479">Metal-binding</keyword>
<dbReference type="InterPro" id="IPR050072">
    <property type="entry name" value="Peptidase_M20A"/>
</dbReference>
<dbReference type="InterPro" id="IPR010182">
    <property type="entry name" value="ArgE/DapE"/>
</dbReference>
<comment type="caution">
    <text evidence="10">The sequence shown here is derived from an EMBL/GenBank/DDBJ whole genome shotgun (WGS) entry which is preliminary data.</text>
</comment>
<dbReference type="GO" id="GO:0046872">
    <property type="term" value="F:metal ion binding"/>
    <property type="evidence" value="ECO:0007669"/>
    <property type="project" value="UniProtKB-KW"/>
</dbReference>
<evidence type="ECO:0000256" key="1">
    <source>
        <dbReference type="ARBA" id="ARBA00001941"/>
    </source>
</evidence>
<dbReference type="NCBIfam" id="TIGR01910">
    <property type="entry name" value="DapE-ArgE"/>
    <property type="match status" value="1"/>
</dbReference>
<dbReference type="PANTHER" id="PTHR43808:SF8">
    <property type="entry name" value="PEPTIDASE M20 DIMERISATION DOMAIN-CONTAINING PROTEIN"/>
    <property type="match status" value="1"/>
</dbReference>